<organism evidence="1 3">
    <name type="scientific">Cellulosilyticum lentocellum (strain ATCC 49066 / DSM 5427 / NCIMB 11756 / RHM5)</name>
    <name type="common">Clostridium lentocellum</name>
    <dbReference type="NCBI Taxonomy" id="642492"/>
    <lineage>
        <taxon>Bacteria</taxon>
        <taxon>Bacillati</taxon>
        <taxon>Bacillota</taxon>
        <taxon>Clostridia</taxon>
        <taxon>Lachnospirales</taxon>
        <taxon>Cellulosilyticaceae</taxon>
        <taxon>Cellulosilyticum</taxon>
    </lineage>
</organism>
<dbReference type="EMBL" id="CP002582">
    <property type="protein sequence ID" value="ADZ84475.1"/>
    <property type="molecule type" value="Genomic_DNA"/>
</dbReference>
<evidence type="ECO:0000313" key="2">
    <source>
        <dbReference type="EMBL" id="ADZ84475.1"/>
    </source>
</evidence>
<accession>F2JIY6</accession>
<dbReference type="STRING" id="642492.Clole_1419"/>
<dbReference type="HOGENOM" id="CLU_2463436_0_0_9"/>
<evidence type="ECO:0000313" key="1">
    <source>
        <dbReference type="EMBL" id="ADZ83145.1"/>
    </source>
</evidence>
<gene>
    <name evidence="1" type="ordered locus">Clole_1419</name>
    <name evidence="2" type="ordered locus">Clole_2776</name>
</gene>
<keyword evidence="3" id="KW-1185">Reference proteome</keyword>
<proteinExistence type="predicted"/>
<dbReference type="KEGG" id="cle:Clole_2776"/>
<dbReference type="EMBL" id="CP002582">
    <property type="protein sequence ID" value="ADZ83145.1"/>
    <property type="molecule type" value="Genomic_DNA"/>
</dbReference>
<name>F2JIY6_CELLD</name>
<reference evidence="1 3" key="1">
    <citation type="journal article" date="2011" name="J. Bacteriol.">
        <title>Complete genome sequence of the cellulose-degrading bacterium Cellulosilyticum lentocellum.</title>
        <authorList>
            <consortium name="US DOE Joint Genome Institute"/>
            <person name="Miller D.A."/>
            <person name="Suen G."/>
            <person name="Bruce D."/>
            <person name="Copeland A."/>
            <person name="Cheng J.F."/>
            <person name="Detter C."/>
            <person name="Goodwin L.A."/>
            <person name="Han C.S."/>
            <person name="Hauser L.J."/>
            <person name="Land M.L."/>
            <person name="Lapidus A."/>
            <person name="Lucas S."/>
            <person name="Meincke L."/>
            <person name="Pitluck S."/>
            <person name="Tapia R."/>
            <person name="Teshima H."/>
            <person name="Woyke T."/>
            <person name="Fox B.G."/>
            <person name="Angert E.R."/>
            <person name="Currie C.R."/>
        </authorList>
    </citation>
    <scope>NUCLEOTIDE SEQUENCE [LARGE SCALE GENOMIC DNA]</scope>
    <source>
        <strain evidence="3">ATCC 49066 / DSM 5427 / NCIMB 11756 / RHM5</strain>
        <strain evidence="1">DSM 5427</strain>
    </source>
</reference>
<evidence type="ECO:0000313" key="3">
    <source>
        <dbReference type="Proteomes" id="UP000008467"/>
    </source>
</evidence>
<dbReference type="Proteomes" id="UP000008467">
    <property type="component" value="Chromosome"/>
</dbReference>
<dbReference type="KEGG" id="cle:Clole_1419"/>
<dbReference type="AlphaFoldDB" id="F2JIY6"/>
<sequence>MKIYEGMELKFKIPGHICEGKIEKFWFRESLYPGENEKERWLIIKGKREDGRGCGLLIQDKNLKEYIAKQDTTNVLVDRVKFEQLSIF</sequence>
<protein>
    <submittedName>
        <fullName evidence="1">Uncharacterized protein</fullName>
    </submittedName>
</protein>